<dbReference type="InterPro" id="IPR045863">
    <property type="entry name" value="CorA_TM1_TM2"/>
</dbReference>
<reference evidence="7" key="1">
    <citation type="journal article" date="2023" name="Mol. Phylogenet. Evol.">
        <title>Genome-scale phylogeny and comparative genomics of the fungal order Sordariales.</title>
        <authorList>
            <person name="Hensen N."/>
            <person name="Bonometti L."/>
            <person name="Westerberg I."/>
            <person name="Brannstrom I.O."/>
            <person name="Guillou S."/>
            <person name="Cros-Aarteil S."/>
            <person name="Calhoun S."/>
            <person name="Haridas S."/>
            <person name="Kuo A."/>
            <person name="Mondo S."/>
            <person name="Pangilinan J."/>
            <person name="Riley R."/>
            <person name="LaButti K."/>
            <person name="Andreopoulos B."/>
            <person name="Lipzen A."/>
            <person name="Chen C."/>
            <person name="Yan M."/>
            <person name="Daum C."/>
            <person name="Ng V."/>
            <person name="Clum A."/>
            <person name="Steindorff A."/>
            <person name="Ohm R.A."/>
            <person name="Martin F."/>
            <person name="Silar P."/>
            <person name="Natvig D.O."/>
            <person name="Lalanne C."/>
            <person name="Gautier V."/>
            <person name="Ament-Velasquez S.L."/>
            <person name="Kruys A."/>
            <person name="Hutchinson M.I."/>
            <person name="Powell A.J."/>
            <person name="Barry K."/>
            <person name="Miller A.N."/>
            <person name="Grigoriev I.V."/>
            <person name="Debuchy R."/>
            <person name="Gladieux P."/>
            <person name="Hiltunen Thoren M."/>
            <person name="Johannesson H."/>
        </authorList>
    </citation>
    <scope>NUCLEOTIDE SEQUENCE</scope>
    <source>
        <strain evidence="7">PSN243</strain>
    </source>
</reference>
<evidence type="ECO:0000313" key="7">
    <source>
        <dbReference type="EMBL" id="KAK4443449.1"/>
    </source>
</evidence>
<evidence type="ECO:0000313" key="8">
    <source>
        <dbReference type="Proteomes" id="UP001321760"/>
    </source>
</evidence>
<organism evidence="7 8">
    <name type="scientific">Podospora aff. communis PSN243</name>
    <dbReference type="NCBI Taxonomy" id="3040156"/>
    <lineage>
        <taxon>Eukaryota</taxon>
        <taxon>Fungi</taxon>
        <taxon>Dikarya</taxon>
        <taxon>Ascomycota</taxon>
        <taxon>Pezizomycotina</taxon>
        <taxon>Sordariomycetes</taxon>
        <taxon>Sordariomycetidae</taxon>
        <taxon>Sordariales</taxon>
        <taxon>Podosporaceae</taxon>
        <taxon>Podospora</taxon>
    </lineage>
</organism>
<evidence type="ECO:0000256" key="2">
    <source>
        <dbReference type="ARBA" id="ARBA00022692"/>
    </source>
</evidence>
<dbReference type="GO" id="GO:0016020">
    <property type="term" value="C:membrane"/>
    <property type="evidence" value="ECO:0007669"/>
    <property type="project" value="UniProtKB-SubCell"/>
</dbReference>
<accession>A0AAV9G3V1</accession>
<evidence type="ECO:0000256" key="4">
    <source>
        <dbReference type="ARBA" id="ARBA00023136"/>
    </source>
</evidence>
<dbReference type="Pfam" id="PF01544">
    <property type="entry name" value="CorA"/>
    <property type="match status" value="1"/>
</dbReference>
<feature type="region of interest" description="Disordered" evidence="5">
    <location>
        <begin position="519"/>
        <end position="541"/>
    </location>
</feature>
<comment type="subcellular location">
    <subcellularLocation>
        <location evidence="1">Membrane</location>
        <topology evidence="1">Multi-pass membrane protein</topology>
    </subcellularLocation>
</comment>
<dbReference type="Proteomes" id="UP001321760">
    <property type="component" value="Unassembled WGS sequence"/>
</dbReference>
<dbReference type="GO" id="GO:0046873">
    <property type="term" value="F:metal ion transmembrane transporter activity"/>
    <property type="evidence" value="ECO:0007669"/>
    <property type="project" value="InterPro"/>
</dbReference>
<sequence>MDQILIGPPPGSDSTVFNIVFEVPHRSSTIKAEVKECPGEVPRGRFLRRIFSEVQRPPAEADERPAGGFRTAAMQWRNGDKHATPWYRLVGYDFFFTLDQAQESSGIARMVKQLGGGGEKKSIKCAQTVRKLRLVEDGDFGGGGAKALILCETHLFHLAKDPLSGLMSWLFGLGGWSKLDPRSALMSWLFDLGGWPKLERELSFPLGPTGTFLLELNRLHETYYPLRTGANLKQIFLLQVHHAHLNHYAGFLDRFEDEYTNQRARLFDPSHSQLRQWNLQAIMADAQLYRCFNSAASELTLATESLLDTVLALEEGDDGRTELALLGAELRGCCKDIIHRVTRMSDDLEHQLKMLGLLKDMNQSQNVTILTILATVFLPLSLSAGVLSMQTRFQDLGDLLYDFFGVVILLATIIGVLLVGMVALSYGREWESVLVQRYKWYRSFGRLAVLCVAAVIGLVFGALVLTSFLVGMFKDVTLGAKILGFGVLVAVGVPISLYILGMLYAEVVEPVLELIPKRRKSDDAGKEKGKDPESAAGESKA</sequence>
<keyword evidence="2 6" id="KW-0812">Transmembrane</keyword>
<feature type="transmembrane region" description="Helical" evidence="6">
    <location>
        <begin position="367"/>
        <end position="387"/>
    </location>
</feature>
<keyword evidence="3 6" id="KW-1133">Transmembrane helix</keyword>
<dbReference type="InterPro" id="IPR002523">
    <property type="entry name" value="MgTranspt_CorA/ZnTranspt_ZntB"/>
</dbReference>
<keyword evidence="4 6" id="KW-0472">Membrane</keyword>
<dbReference type="EMBL" id="MU865993">
    <property type="protein sequence ID" value="KAK4443449.1"/>
    <property type="molecule type" value="Genomic_DNA"/>
</dbReference>
<feature type="transmembrane region" description="Helical" evidence="6">
    <location>
        <begin position="482"/>
        <end position="505"/>
    </location>
</feature>
<name>A0AAV9G3V1_9PEZI</name>
<proteinExistence type="predicted"/>
<feature type="compositionally biased region" description="Basic and acidic residues" evidence="5">
    <location>
        <begin position="520"/>
        <end position="541"/>
    </location>
</feature>
<comment type="caution">
    <text evidence="7">The sequence shown here is derived from an EMBL/GenBank/DDBJ whole genome shotgun (WGS) entry which is preliminary data.</text>
</comment>
<gene>
    <name evidence="7" type="ORF">QBC34DRAFT_417151</name>
</gene>
<keyword evidence="8" id="KW-1185">Reference proteome</keyword>
<feature type="transmembrane region" description="Helical" evidence="6">
    <location>
        <begin position="399"/>
        <end position="427"/>
    </location>
</feature>
<dbReference type="SUPFAM" id="SSF144083">
    <property type="entry name" value="Magnesium transport protein CorA, transmembrane region"/>
    <property type="match status" value="1"/>
</dbReference>
<protein>
    <submittedName>
        <fullName evidence="7">Uncharacterized protein</fullName>
    </submittedName>
</protein>
<evidence type="ECO:0000256" key="6">
    <source>
        <dbReference type="SAM" id="Phobius"/>
    </source>
</evidence>
<reference evidence="7" key="2">
    <citation type="submission" date="2023-05" db="EMBL/GenBank/DDBJ databases">
        <authorList>
            <consortium name="Lawrence Berkeley National Laboratory"/>
            <person name="Steindorff A."/>
            <person name="Hensen N."/>
            <person name="Bonometti L."/>
            <person name="Westerberg I."/>
            <person name="Brannstrom I.O."/>
            <person name="Guillou S."/>
            <person name="Cros-Aarteil S."/>
            <person name="Calhoun S."/>
            <person name="Haridas S."/>
            <person name="Kuo A."/>
            <person name="Mondo S."/>
            <person name="Pangilinan J."/>
            <person name="Riley R."/>
            <person name="Labutti K."/>
            <person name="Andreopoulos B."/>
            <person name="Lipzen A."/>
            <person name="Chen C."/>
            <person name="Yanf M."/>
            <person name="Daum C."/>
            <person name="Ng V."/>
            <person name="Clum A."/>
            <person name="Ohm R."/>
            <person name="Martin F."/>
            <person name="Silar P."/>
            <person name="Natvig D."/>
            <person name="Lalanne C."/>
            <person name="Gautier V."/>
            <person name="Ament-Velasquez S.L."/>
            <person name="Kruys A."/>
            <person name="Hutchinson M.I."/>
            <person name="Powell A.J."/>
            <person name="Barry K."/>
            <person name="Miller A.N."/>
            <person name="Grigoriev I.V."/>
            <person name="Debuchy R."/>
            <person name="Gladieux P."/>
            <person name="Thoren M.H."/>
            <person name="Johannesson H."/>
        </authorList>
    </citation>
    <scope>NUCLEOTIDE SEQUENCE</scope>
    <source>
        <strain evidence="7">PSN243</strain>
    </source>
</reference>
<evidence type="ECO:0000256" key="3">
    <source>
        <dbReference type="ARBA" id="ARBA00022989"/>
    </source>
</evidence>
<feature type="transmembrane region" description="Helical" evidence="6">
    <location>
        <begin position="447"/>
        <end position="470"/>
    </location>
</feature>
<evidence type="ECO:0000256" key="5">
    <source>
        <dbReference type="SAM" id="MobiDB-lite"/>
    </source>
</evidence>
<evidence type="ECO:0000256" key="1">
    <source>
        <dbReference type="ARBA" id="ARBA00004141"/>
    </source>
</evidence>
<dbReference type="AlphaFoldDB" id="A0AAV9G3V1"/>
<dbReference type="Gene3D" id="1.20.58.340">
    <property type="entry name" value="Magnesium transport protein CorA, transmembrane region"/>
    <property type="match status" value="1"/>
</dbReference>